<dbReference type="InterPro" id="IPR004552">
    <property type="entry name" value="AGP_acyltrans"/>
</dbReference>
<dbReference type="CDD" id="cd07989">
    <property type="entry name" value="LPLAT_AGPAT-like"/>
    <property type="match status" value="1"/>
</dbReference>
<evidence type="ECO:0000313" key="7">
    <source>
        <dbReference type="EMBL" id="GMM53039.1"/>
    </source>
</evidence>
<feature type="transmembrane region" description="Helical" evidence="5">
    <location>
        <begin position="38"/>
        <end position="60"/>
    </location>
</feature>
<keyword evidence="4" id="KW-0594">Phospholipid biosynthesis</keyword>
<accession>A0AAV5RND5</accession>
<keyword evidence="3 4" id="KW-0012">Acyltransferase</keyword>
<keyword evidence="4" id="KW-0443">Lipid metabolism</keyword>
<evidence type="ECO:0000256" key="5">
    <source>
        <dbReference type="SAM" id="Phobius"/>
    </source>
</evidence>
<evidence type="ECO:0000256" key="4">
    <source>
        <dbReference type="RuleBase" id="RU361267"/>
    </source>
</evidence>
<dbReference type="Proteomes" id="UP001362899">
    <property type="component" value="Unassembled WGS sequence"/>
</dbReference>
<keyword evidence="5" id="KW-1133">Transmembrane helix</keyword>
<keyword evidence="5" id="KW-0472">Membrane</keyword>
<keyword evidence="2 4" id="KW-0808">Transferase</keyword>
<comment type="catalytic activity">
    <reaction evidence="4">
        <text>a 1-acyl-sn-glycero-3-phosphate + an acyl-CoA = a 1,2-diacyl-sn-glycero-3-phosphate + CoA</text>
        <dbReference type="Rhea" id="RHEA:19709"/>
        <dbReference type="ChEBI" id="CHEBI:57287"/>
        <dbReference type="ChEBI" id="CHEBI:57970"/>
        <dbReference type="ChEBI" id="CHEBI:58342"/>
        <dbReference type="ChEBI" id="CHEBI:58608"/>
        <dbReference type="EC" id="2.3.1.51"/>
    </reaction>
</comment>
<gene>
    <name evidence="7" type="ORF">DASB73_040020</name>
</gene>
<comment type="domain">
    <text evidence="4">The HXXXXD motif is essential for acyltransferase activity and may constitute the binding site for the phosphate moiety of the glycerol-3-phosphate.</text>
</comment>
<dbReference type="NCBIfam" id="TIGR00530">
    <property type="entry name" value="AGP_acyltrn"/>
    <property type="match status" value="1"/>
</dbReference>
<reference evidence="7 8" key="1">
    <citation type="journal article" date="2023" name="Elife">
        <title>Identification of key yeast species and microbe-microbe interactions impacting larval growth of Drosophila in the wild.</title>
        <authorList>
            <person name="Mure A."/>
            <person name="Sugiura Y."/>
            <person name="Maeda R."/>
            <person name="Honda K."/>
            <person name="Sakurai N."/>
            <person name="Takahashi Y."/>
            <person name="Watada M."/>
            <person name="Katoh T."/>
            <person name="Gotoh A."/>
            <person name="Gotoh Y."/>
            <person name="Taniguchi I."/>
            <person name="Nakamura K."/>
            <person name="Hayashi T."/>
            <person name="Katayama T."/>
            <person name="Uemura T."/>
            <person name="Hattori Y."/>
        </authorList>
    </citation>
    <scope>NUCLEOTIDE SEQUENCE [LARGE SCALE GENOMIC DNA]</scope>
    <source>
        <strain evidence="7 8">SB-73</strain>
    </source>
</reference>
<evidence type="ECO:0000256" key="2">
    <source>
        <dbReference type="ARBA" id="ARBA00022679"/>
    </source>
</evidence>
<dbReference type="Pfam" id="PF01553">
    <property type="entry name" value="Acyltransferase"/>
    <property type="match status" value="1"/>
</dbReference>
<proteinExistence type="inferred from homology"/>
<dbReference type="AlphaFoldDB" id="A0AAV5RND5"/>
<dbReference type="SUPFAM" id="SSF69593">
    <property type="entry name" value="Glycerol-3-phosphate (1)-acyltransferase"/>
    <property type="match status" value="1"/>
</dbReference>
<evidence type="ECO:0000259" key="6">
    <source>
        <dbReference type="SMART" id="SM00563"/>
    </source>
</evidence>
<name>A0AAV5RND5_STABA</name>
<sequence length="282" mass="32087">MSFLVSLLTYNVWTLSVCMLVSQFDVNQKVTFIARTTIFVILLLFTAFLGFVEGILLGFVKKRGLVQWITARTFYFLCSVFLGIRFEIDDPNDYLGRTRPAVFLSNHQSMLDILMLGATFPKYCSVTAKKALKWYPFLGWFMAASKTVFIDRGRRENALKALQTAKDEVLRDKQSIFMFPEGTRSNALQPELLPFKKGAFHFAVQAQIPIVPWVVSNYSNIWSFKTGIASHGVIRVKVLTPIETKGMTSENVDTLVQDVRTRMLDTVMELGYSKSDADKKKL</sequence>
<comment type="caution">
    <text evidence="7">The sequence shown here is derived from an EMBL/GenBank/DDBJ whole genome shotgun (WGS) entry which is preliminary data.</text>
</comment>
<keyword evidence="8" id="KW-1185">Reference proteome</keyword>
<dbReference type="InterPro" id="IPR002123">
    <property type="entry name" value="Plipid/glycerol_acylTrfase"/>
</dbReference>
<comment type="similarity">
    <text evidence="1 4">Belongs to the 1-acyl-sn-glycerol-3-phosphate acyltransferase family.</text>
</comment>
<evidence type="ECO:0000313" key="8">
    <source>
        <dbReference type="Proteomes" id="UP001362899"/>
    </source>
</evidence>
<keyword evidence="4" id="KW-1208">Phospholipid metabolism</keyword>
<feature type="domain" description="Phospholipid/glycerol acyltransferase" evidence="6">
    <location>
        <begin position="101"/>
        <end position="218"/>
    </location>
</feature>
<dbReference type="EC" id="2.3.1.51" evidence="4"/>
<dbReference type="GO" id="GO:0005783">
    <property type="term" value="C:endoplasmic reticulum"/>
    <property type="evidence" value="ECO:0007669"/>
    <property type="project" value="TreeGrafter"/>
</dbReference>
<dbReference type="GO" id="GO:0003841">
    <property type="term" value="F:1-acylglycerol-3-phosphate O-acyltransferase activity"/>
    <property type="evidence" value="ECO:0007669"/>
    <property type="project" value="UniProtKB-UniRule"/>
</dbReference>
<dbReference type="PANTHER" id="PTHR10434:SF11">
    <property type="entry name" value="1-ACYL-SN-GLYCEROL-3-PHOSPHATE ACYLTRANSFERASE"/>
    <property type="match status" value="1"/>
</dbReference>
<keyword evidence="4" id="KW-0444">Lipid biosynthesis</keyword>
<protein>
    <recommendedName>
        <fullName evidence="4">1-acyl-sn-glycerol-3-phosphate acyltransferase</fullName>
        <ecNumber evidence="4">2.3.1.51</ecNumber>
    </recommendedName>
</protein>
<evidence type="ECO:0000256" key="3">
    <source>
        <dbReference type="ARBA" id="ARBA00023315"/>
    </source>
</evidence>
<organism evidence="7 8">
    <name type="scientific">Starmerella bacillaris</name>
    <name type="common">Yeast</name>
    <name type="synonym">Candida zemplinina</name>
    <dbReference type="NCBI Taxonomy" id="1247836"/>
    <lineage>
        <taxon>Eukaryota</taxon>
        <taxon>Fungi</taxon>
        <taxon>Dikarya</taxon>
        <taxon>Ascomycota</taxon>
        <taxon>Saccharomycotina</taxon>
        <taxon>Dipodascomycetes</taxon>
        <taxon>Dipodascales</taxon>
        <taxon>Trichomonascaceae</taxon>
        <taxon>Starmerella</taxon>
    </lineage>
</organism>
<evidence type="ECO:0000256" key="1">
    <source>
        <dbReference type="ARBA" id="ARBA00008655"/>
    </source>
</evidence>
<dbReference type="GO" id="GO:0016020">
    <property type="term" value="C:membrane"/>
    <property type="evidence" value="ECO:0007669"/>
    <property type="project" value="InterPro"/>
</dbReference>
<dbReference type="SMART" id="SM00563">
    <property type="entry name" value="PlsC"/>
    <property type="match status" value="1"/>
</dbReference>
<dbReference type="PANTHER" id="PTHR10434">
    <property type="entry name" value="1-ACYL-SN-GLYCEROL-3-PHOSPHATE ACYLTRANSFERASE"/>
    <property type="match status" value="1"/>
</dbReference>
<dbReference type="EMBL" id="BTGC01000008">
    <property type="protein sequence ID" value="GMM53039.1"/>
    <property type="molecule type" value="Genomic_DNA"/>
</dbReference>
<dbReference type="GO" id="GO:0006654">
    <property type="term" value="P:phosphatidic acid biosynthetic process"/>
    <property type="evidence" value="ECO:0007669"/>
    <property type="project" value="TreeGrafter"/>
</dbReference>
<keyword evidence="5" id="KW-0812">Transmembrane</keyword>